<keyword evidence="4" id="KW-0804">Transcription</keyword>
<dbReference type="Gene3D" id="1.10.10.10">
    <property type="entry name" value="Winged helix-like DNA-binding domain superfamily/Winged helix DNA-binding domain"/>
    <property type="match status" value="1"/>
</dbReference>
<dbReference type="InterPro" id="IPR036390">
    <property type="entry name" value="WH_DNA-bd_sf"/>
</dbReference>
<dbReference type="PANTHER" id="PTHR30346:SF0">
    <property type="entry name" value="HCA OPERON TRANSCRIPTIONAL ACTIVATOR HCAR"/>
    <property type="match status" value="1"/>
</dbReference>
<comment type="caution">
    <text evidence="6">The sequence shown here is derived from an EMBL/GenBank/DDBJ whole genome shotgun (WGS) entry which is preliminary data.</text>
</comment>
<dbReference type="AlphaFoldDB" id="A0A9X8Y7Z4"/>
<protein>
    <submittedName>
        <fullName evidence="6">DNA-binding transcriptional LysR family regulator</fullName>
    </submittedName>
</protein>
<reference evidence="6 7" key="1">
    <citation type="submission" date="2019-03" db="EMBL/GenBank/DDBJ databases">
        <title>Genomic Encyclopedia of Type Strains, Phase IV (KMG-IV): sequencing the most valuable type-strain genomes for metagenomic binning, comparative biology and taxonomic classification.</title>
        <authorList>
            <person name="Goeker M."/>
        </authorList>
    </citation>
    <scope>NUCLEOTIDE SEQUENCE [LARGE SCALE GENOMIC DNA]</scope>
    <source>
        <strain evidence="6 7">DSM 100433</strain>
    </source>
</reference>
<name>A0A9X8Y7Z4_9FIRM</name>
<evidence type="ECO:0000256" key="1">
    <source>
        <dbReference type="ARBA" id="ARBA00009437"/>
    </source>
</evidence>
<dbReference type="SUPFAM" id="SSF53850">
    <property type="entry name" value="Periplasmic binding protein-like II"/>
    <property type="match status" value="1"/>
</dbReference>
<dbReference type="PROSITE" id="PS50931">
    <property type="entry name" value="HTH_LYSR"/>
    <property type="match status" value="1"/>
</dbReference>
<comment type="similarity">
    <text evidence="1">Belongs to the LysR transcriptional regulatory family.</text>
</comment>
<accession>A0A9X8Y7Z4</accession>
<dbReference type="GO" id="GO:0003700">
    <property type="term" value="F:DNA-binding transcription factor activity"/>
    <property type="evidence" value="ECO:0007669"/>
    <property type="project" value="InterPro"/>
</dbReference>
<dbReference type="Pfam" id="PF00126">
    <property type="entry name" value="HTH_1"/>
    <property type="match status" value="1"/>
</dbReference>
<evidence type="ECO:0000256" key="3">
    <source>
        <dbReference type="ARBA" id="ARBA00023125"/>
    </source>
</evidence>
<organism evidence="6 7">
    <name type="scientific">Harryflintia acetispora</name>
    <dbReference type="NCBI Taxonomy" id="1849041"/>
    <lineage>
        <taxon>Bacteria</taxon>
        <taxon>Bacillati</taxon>
        <taxon>Bacillota</taxon>
        <taxon>Clostridia</taxon>
        <taxon>Eubacteriales</taxon>
        <taxon>Oscillospiraceae</taxon>
        <taxon>Harryflintia</taxon>
    </lineage>
</organism>
<dbReference type="PRINTS" id="PR00039">
    <property type="entry name" value="HTHLYSR"/>
</dbReference>
<dbReference type="EMBL" id="SLUK01000007">
    <property type="protein sequence ID" value="TCL43053.1"/>
    <property type="molecule type" value="Genomic_DNA"/>
</dbReference>
<dbReference type="InterPro" id="IPR005119">
    <property type="entry name" value="LysR_subst-bd"/>
</dbReference>
<dbReference type="InterPro" id="IPR036388">
    <property type="entry name" value="WH-like_DNA-bd_sf"/>
</dbReference>
<dbReference type="CDD" id="cd05466">
    <property type="entry name" value="PBP2_LTTR_substrate"/>
    <property type="match status" value="1"/>
</dbReference>
<evidence type="ECO:0000259" key="5">
    <source>
        <dbReference type="PROSITE" id="PS50931"/>
    </source>
</evidence>
<gene>
    <name evidence="6" type="ORF">EDD78_107156</name>
</gene>
<evidence type="ECO:0000256" key="4">
    <source>
        <dbReference type="ARBA" id="ARBA00023163"/>
    </source>
</evidence>
<dbReference type="PANTHER" id="PTHR30346">
    <property type="entry name" value="TRANSCRIPTIONAL DUAL REGULATOR HCAR-RELATED"/>
    <property type="match status" value="1"/>
</dbReference>
<dbReference type="RefSeq" id="WP_286170824.1">
    <property type="nucleotide sequence ID" value="NZ_SLUK01000007.1"/>
</dbReference>
<keyword evidence="2" id="KW-0805">Transcription regulation</keyword>
<dbReference type="GO" id="GO:0032993">
    <property type="term" value="C:protein-DNA complex"/>
    <property type="evidence" value="ECO:0007669"/>
    <property type="project" value="TreeGrafter"/>
</dbReference>
<dbReference type="GO" id="GO:0003677">
    <property type="term" value="F:DNA binding"/>
    <property type="evidence" value="ECO:0007669"/>
    <property type="project" value="UniProtKB-KW"/>
</dbReference>
<dbReference type="Proteomes" id="UP000294682">
    <property type="component" value="Unassembled WGS sequence"/>
</dbReference>
<dbReference type="InterPro" id="IPR000847">
    <property type="entry name" value="LysR_HTH_N"/>
</dbReference>
<sequence length="299" mass="33653">MTNAQIEAFLAVCEYKSISRAAERLFISQSSLSTKMRTLENETGCLLIERRKGGRTVALTEAGETFYRLSLQYREITRQMLALGRANLPDKLRVATINSLGTYLFPSVYERFLQKSPDTVLEVQEMASNTACLNLENGLTDLAFTPISYSSQRVLSFPVFSEAMVFVCSQGSDYPEVVEAGMLDVKKEVYINWSDPFQLWHETALGDPLHSQIKLEIMGQLQYFVMKGRNWAIVPASVAHGLCQNGGIKRCRMAFAVPNRIVNCFYLSDRAKDGLTDCFNGCLREVLLGMNDSEIKLYI</sequence>
<proteinExistence type="inferred from homology"/>
<feature type="domain" description="HTH lysR-type" evidence="5">
    <location>
        <begin position="1"/>
        <end position="60"/>
    </location>
</feature>
<dbReference type="SUPFAM" id="SSF46785">
    <property type="entry name" value="Winged helix' DNA-binding domain"/>
    <property type="match status" value="1"/>
</dbReference>
<evidence type="ECO:0000256" key="2">
    <source>
        <dbReference type="ARBA" id="ARBA00023015"/>
    </source>
</evidence>
<dbReference type="Gene3D" id="3.40.190.10">
    <property type="entry name" value="Periplasmic binding protein-like II"/>
    <property type="match status" value="2"/>
</dbReference>
<keyword evidence="7" id="KW-1185">Reference proteome</keyword>
<keyword evidence="3 6" id="KW-0238">DNA-binding</keyword>
<evidence type="ECO:0000313" key="6">
    <source>
        <dbReference type="EMBL" id="TCL43053.1"/>
    </source>
</evidence>
<dbReference type="Pfam" id="PF03466">
    <property type="entry name" value="LysR_substrate"/>
    <property type="match status" value="1"/>
</dbReference>
<evidence type="ECO:0000313" key="7">
    <source>
        <dbReference type="Proteomes" id="UP000294682"/>
    </source>
</evidence>